<accession>A0A0M0LJ11</accession>
<keyword evidence="3" id="KW-1185">Reference proteome</keyword>
<dbReference type="Proteomes" id="UP000037558">
    <property type="component" value="Unassembled WGS sequence"/>
</dbReference>
<dbReference type="SUPFAM" id="SSF53474">
    <property type="entry name" value="alpha/beta-Hydrolases"/>
    <property type="match status" value="1"/>
</dbReference>
<gene>
    <name evidence="2" type="ORF">AMD01_03630</name>
</gene>
<dbReference type="GO" id="GO:0016787">
    <property type="term" value="F:hydrolase activity"/>
    <property type="evidence" value="ECO:0007669"/>
    <property type="project" value="InterPro"/>
</dbReference>
<dbReference type="InterPro" id="IPR029058">
    <property type="entry name" value="AB_hydrolase_fold"/>
</dbReference>
<organism evidence="2 3">
    <name type="scientific">Priestia koreensis</name>
    <dbReference type="NCBI Taxonomy" id="284581"/>
    <lineage>
        <taxon>Bacteria</taxon>
        <taxon>Bacillati</taxon>
        <taxon>Bacillota</taxon>
        <taxon>Bacilli</taxon>
        <taxon>Bacillales</taxon>
        <taxon>Bacillaceae</taxon>
        <taxon>Priestia</taxon>
    </lineage>
</organism>
<comment type="caution">
    <text evidence="2">The sequence shown here is derived from an EMBL/GenBank/DDBJ whole genome shotgun (WGS) entry which is preliminary data.</text>
</comment>
<evidence type="ECO:0000259" key="1">
    <source>
        <dbReference type="Pfam" id="PF12695"/>
    </source>
</evidence>
<reference evidence="3" key="1">
    <citation type="submission" date="2015-08" db="EMBL/GenBank/DDBJ databases">
        <title>Fjat-14210 dsm16467.</title>
        <authorList>
            <person name="Liu B."/>
            <person name="Wang J."/>
            <person name="Zhu Y."/>
            <person name="Liu G."/>
            <person name="Chen Q."/>
            <person name="Chen Z."/>
            <person name="Lan J."/>
            <person name="Che J."/>
            <person name="Ge C."/>
            <person name="Shi H."/>
            <person name="Pan Z."/>
            <person name="Liu X."/>
        </authorList>
    </citation>
    <scope>NUCLEOTIDE SEQUENCE [LARGE SCALE GENOMIC DNA]</scope>
    <source>
        <strain evidence="3">DSM 16467</strain>
    </source>
</reference>
<evidence type="ECO:0000313" key="2">
    <source>
        <dbReference type="EMBL" id="KOO50951.1"/>
    </source>
</evidence>
<dbReference type="STRING" id="284581.AMD01_03630"/>
<dbReference type="AlphaFoldDB" id="A0A0M0LJ11"/>
<protein>
    <submittedName>
        <fullName evidence="2">Carboxymethylenebutenolidase</fullName>
    </submittedName>
</protein>
<proteinExistence type="predicted"/>
<name>A0A0M0LJ11_9BACI</name>
<dbReference type="PATRIC" id="fig|284581.3.peg.1024"/>
<dbReference type="Gene3D" id="3.40.50.1820">
    <property type="entry name" value="alpha/beta hydrolase"/>
    <property type="match status" value="1"/>
</dbReference>
<dbReference type="InterPro" id="IPR029059">
    <property type="entry name" value="AB_hydrolase_5"/>
</dbReference>
<dbReference type="Pfam" id="PF12695">
    <property type="entry name" value="Abhydrolase_5"/>
    <property type="match status" value="1"/>
</dbReference>
<sequence length="242" mass="26879">MASIFAVAVIVLALVASVVFFVWSHFTYEPSSKLYSHVTEKNIVQRDDYVAFLPQGDAKAGIIFYPGAKVEAMSYGYYAQELAKKGYLVTIAKFPLHISFLGTNIASDIQADYSDVGTWFIGGHSLGGVSAAKYTYNHQKDLSGLFLFASYPMNKNDFSRVDLPVLSVFAEKDGVINRSKWKHGKSLLPADTEYQTIKGGNHGQFGWYGEQKGDRKATISTKQQQDELVRLTDSWMKTVGSK</sequence>
<evidence type="ECO:0000313" key="3">
    <source>
        <dbReference type="Proteomes" id="UP000037558"/>
    </source>
</evidence>
<feature type="domain" description="Alpha/beta hydrolase fold-5" evidence="1">
    <location>
        <begin position="61"/>
        <end position="226"/>
    </location>
</feature>
<dbReference type="EMBL" id="LILC01000002">
    <property type="protein sequence ID" value="KOO50951.1"/>
    <property type="molecule type" value="Genomic_DNA"/>
</dbReference>